<organism evidence="2 4">
    <name type="scientific">Stutzerimonas frequens</name>
    <dbReference type="NCBI Taxonomy" id="2968969"/>
    <lineage>
        <taxon>Bacteria</taxon>
        <taxon>Pseudomonadati</taxon>
        <taxon>Pseudomonadota</taxon>
        <taxon>Gammaproteobacteria</taxon>
        <taxon>Pseudomonadales</taxon>
        <taxon>Pseudomonadaceae</taxon>
        <taxon>Stutzerimonas</taxon>
    </lineage>
</organism>
<dbReference type="Proteomes" id="UP000595058">
    <property type="component" value="Chromosome"/>
</dbReference>
<dbReference type="GeneID" id="75215436"/>
<sequence>MAKKFPLNPPHPERICWGCDRYCPATSLACGNGADRTMHPSEILGEDWHTVGGWGNEAEIIVSTRNEPS</sequence>
<evidence type="ECO:0000313" key="4">
    <source>
        <dbReference type="Proteomes" id="UP001164632"/>
    </source>
</evidence>
<dbReference type="InterPro" id="IPR021430">
    <property type="entry name" value="DUF3079"/>
</dbReference>
<evidence type="ECO:0000313" key="2">
    <source>
        <dbReference type="EMBL" id="WAE51354.1"/>
    </source>
</evidence>
<name>A0AA47E1Y9_9GAMM</name>
<dbReference type="EMBL" id="CP113257">
    <property type="protein sequence ID" value="WAE51354.1"/>
    <property type="molecule type" value="Genomic_DNA"/>
</dbReference>
<dbReference type="Proteomes" id="UP001164632">
    <property type="component" value="Chromosome"/>
</dbReference>
<keyword evidence="3" id="KW-1185">Reference proteome</keyword>
<evidence type="ECO:0000313" key="3">
    <source>
        <dbReference type="Proteomes" id="UP000595058"/>
    </source>
</evidence>
<dbReference type="RefSeq" id="WP_063542673.1">
    <property type="nucleotide sequence ID" value="NZ_CP045416.1"/>
</dbReference>
<reference evidence="2" key="2">
    <citation type="submission" date="2022-11" db="EMBL/GenBank/DDBJ databases">
        <title>Genomic of Pseudomonas TF18.</title>
        <authorList>
            <person name="Liu T."/>
        </authorList>
    </citation>
    <scope>NUCLEOTIDE SEQUENCE</scope>
    <source>
        <strain evidence="2">TF18</strain>
    </source>
</reference>
<dbReference type="AlphaFoldDB" id="A0AA47E1Y9"/>
<protein>
    <submittedName>
        <fullName evidence="2">DUF3079 domain-containing protein</fullName>
    </submittedName>
</protein>
<gene>
    <name evidence="1" type="ORF">I6G34_19040</name>
    <name evidence="2" type="ORF">OSV15_16960</name>
</gene>
<accession>A0AA47E1Y9</accession>
<reference evidence="1 3" key="1">
    <citation type="submission" date="2020-12" db="EMBL/GenBank/DDBJ databases">
        <title>FDA dAtabase for Regulatory Grade micrObial Sequences (FDA-ARGOS): Supporting development and validation of Infectious Disease Dx tests.</title>
        <authorList>
            <person name="Sproer C."/>
            <person name="Gronow S."/>
            <person name="Severitt S."/>
            <person name="Schroder I."/>
            <person name="Tallon L."/>
            <person name="Sadzewicz L."/>
            <person name="Zhao X."/>
            <person name="Boylan J."/>
            <person name="Ott S."/>
            <person name="Bowen H."/>
            <person name="Vavikolanu K."/>
            <person name="Mehta A."/>
            <person name="Aluvathingal J."/>
            <person name="Nadendla S."/>
            <person name="Lowell S."/>
            <person name="Myers T."/>
            <person name="Yan Y."/>
            <person name="Sichtig H."/>
        </authorList>
    </citation>
    <scope>NUCLEOTIDE SEQUENCE [LARGE SCALE GENOMIC DNA]</scope>
    <source>
        <strain evidence="1 3">FDAARGOS_877</strain>
    </source>
</reference>
<dbReference type="Pfam" id="PF11278">
    <property type="entry name" value="DUF3079"/>
    <property type="match status" value="1"/>
</dbReference>
<evidence type="ECO:0000313" key="1">
    <source>
        <dbReference type="EMBL" id="QPT17478.1"/>
    </source>
</evidence>
<dbReference type="EMBL" id="CP065720">
    <property type="protein sequence ID" value="QPT17478.1"/>
    <property type="molecule type" value="Genomic_DNA"/>
</dbReference>
<proteinExistence type="predicted"/>